<gene>
    <name evidence="2" type="ORF">GALL_481440</name>
</gene>
<reference evidence="2" key="1">
    <citation type="submission" date="2016-10" db="EMBL/GenBank/DDBJ databases">
        <title>Sequence of Gallionella enrichment culture.</title>
        <authorList>
            <person name="Poehlein A."/>
            <person name="Muehling M."/>
            <person name="Daniel R."/>
        </authorList>
    </citation>
    <scope>NUCLEOTIDE SEQUENCE</scope>
</reference>
<evidence type="ECO:0000256" key="1">
    <source>
        <dbReference type="SAM" id="MobiDB-lite"/>
    </source>
</evidence>
<name>A0A1J5Q2Z6_9ZZZZ</name>
<accession>A0A1J5Q2Z6</accession>
<proteinExistence type="predicted"/>
<comment type="caution">
    <text evidence="2">The sequence shown here is derived from an EMBL/GenBank/DDBJ whole genome shotgun (WGS) entry which is preliminary data.</text>
</comment>
<feature type="region of interest" description="Disordered" evidence="1">
    <location>
        <begin position="146"/>
        <end position="166"/>
    </location>
</feature>
<evidence type="ECO:0000313" key="2">
    <source>
        <dbReference type="EMBL" id="OIQ70245.1"/>
    </source>
</evidence>
<dbReference type="AlphaFoldDB" id="A0A1J5Q2Z6"/>
<protein>
    <submittedName>
        <fullName evidence="2">Uncharacterized protein</fullName>
    </submittedName>
</protein>
<dbReference type="EMBL" id="MLJW01004295">
    <property type="protein sequence ID" value="OIQ70245.1"/>
    <property type="molecule type" value="Genomic_DNA"/>
</dbReference>
<organism evidence="2">
    <name type="scientific">mine drainage metagenome</name>
    <dbReference type="NCBI Taxonomy" id="410659"/>
    <lineage>
        <taxon>unclassified sequences</taxon>
        <taxon>metagenomes</taxon>
        <taxon>ecological metagenomes</taxon>
    </lineage>
</organism>
<sequence length="311" mass="34333">MAENLAGAAIFRRQHLGSEPDRRRTPARGNDLLEPRECAAANEQDIGGVDLQELLLRMLAAALRRHRGHRALHDLQQGLLHALARDVAGDRRVVGLAADLVDLVDIDNAALRALDIIVGRLQELQDDVLDVLADIAGLGQRRRVRHRERHVENPRQRLRQQRLARTGRSDQQNVGLRQFDVVVLGLVIEPLVVIVDGDREHLLGVALADHVIVENLADFLRSRNPVAGLHKRGLVLLANDIHAEFDAFIADEYGGARNQFPDFVLALAAEGAVQRVLGVAGANLTHSCLRPPFDPVRSIALFRDLPAQSSR</sequence>